<dbReference type="EMBL" id="LN890655">
    <property type="protein sequence ID" value="CUS03711.2"/>
    <property type="molecule type" value="Genomic_DNA"/>
</dbReference>
<keyword evidence="3" id="KW-1185">Reference proteome</keyword>
<organism evidence="2 3">
    <name type="scientific">Candidatus Promineifilum breve</name>
    <dbReference type="NCBI Taxonomy" id="1806508"/>
    <lineage>
        <taxon>Bacteria</taxon>
        <taxon>Bacillati</taxon>
        <taxon>Chloroflexota</taxon>
        <taxon>Ardenticatenia</taxon>
        <taxon>Candidatus Promineifilales</taxon>
        <taxon>Candidatus Promineifilaceae</taxon>
        <taxon>Candidatus Promineifilum</taxon>
    </lineage>
</organism>
<proteinExistence type="predicted"/>
<name>A0A160T140_9CHLR</name>
<accession>A0A160T140</accession>
<dbReference type="KEGG" id="pbf:CFX0092_A1833"/>
<reference evidence="2" key="1">
    <citation type="submission" date="2016-01" db="EMBL/GenBank/DDBJ databases">
        <authorList>
            <person name="Mcilroy J.S."/>
            <person name="Karst M S."/>
            <person name="Albertsen M."/>
        </authorList>
    </citation>
    <scope>NUCLEOTIDE SEQUENCE</scope>
    <source>
        <strain evidence="2">Cfx-K</strain>
    </source>
</reference>
<gene>
    <name evidence="2" type="ORF">CFX0092_A1833</name>
</gene>
<evidence type="ECO:0000256" key="1">
    <source>
        <dbReference type="SAM" id="MobiDB-lite"/>
    </source>
</evidence>
<evidence type="ECO:0000313" key="3">
    <source>
        <dbReference type="Proteomes" id="UP000215027"/>
    </source>
</evidence>
<protein>
    <submittedName>
        <fullName evidence="2">Uncharacterized protein</fullName>
    </submittedName>
</protein>
<feature type="region of interest" description="Disordered" evidence="1">
    <location>
        <begin position="1"/>
        <end position="27"/>
    </location>
</feature>
<evidence type="ECO:0000313" key="2">
    <source>
        <dbReference type="EMBL" id="CUS03711.2"/>
    </source>
</evidence>
<sequence>MVETNHLVSPPPRPSSGMAAEGQATGREGRLFFSNTAPGCLPPTRHLIILLIGNIAPAAA</sequence>
<dbReference type="Proteomes" id="UP000215027">
    <property type="component" value="Chromosome I"/>
</dbReference>
<dbReference type="AlphaFoldDB" id="A0A160T140"/>